<feature type="region of interest" description="Disordered" evidence="1">
    <location>
        <begin position="162"/>
        <end position="194"/>
    </location>
</feature>
<feature type="compositionally biased region" description="Low complexity" evidence="1">
    <location>
        <begin position="289"/>
        <end position="300"/>
    </location>
</feature>
<keyword evidence="3" id="KW-1185">Reference proteome</keyword>
<feature type="compositionally biased region" description="Polar residues" evidence="1">
    <location>
        <begin position="375"/>
        <end position="389"/>
    </location>
</feature>
<feature type="compositionally biased region" description="Low complexity" evidence="1">
    <location>
        <begin position="76"/>
        <end position="91"/>
    </location>
</feature>
<protein>
    <submittedName>
        <fullName evidence="2">Uncharacterized protein</fullName>
    </submittedName>
</protein>
<proteinExistence type="predicted"/>
<organism evidence="2 3">
    <name type="scientific">Dacryopinax primogenitus (strain DJM 731)</name>
    <name type="common">Brown rot fungus</name>
    <dbReference type="NCBI Taxonomy" id="1858805"/>
    <lineage>
        <taxon>Eukaryota</taxon>
        <taxon>Fungi</taxon>
        <taxon>Dikarya</taxon>
        <taxon>Basidiomycota</taxon>
        <taxon>Agaricomycotina</taxon>
        <taxon>Dacrymycetes</taxon>
        <taxon>Dacrymycetales</taxon>
        <taxon>Dacrymycetaceae</taxon>
        <taxon>Dacryopinax</taxon>
    </lineage>
</organism>
<feature type="region of interest" description="Disordered" evidence="1">
    <location>
        <begin position="239"/>
        <end position="416"/>
    </location>
</feature>
<accession>M5GCS7</accession>
<dbReference type="RefSeq" id="XP_040630931.1">
    <property type="nucleotide sequence ID" value="XM_040772046.1"/>
</dbReference>
<dbReference type="AlphaFoldDB" id="M5GCS7"/>
<feature type="compositionally biased region" description="Basic residues" evidence="1">
    <location>
        <begin position="301"/>
        <end position="310"/>
    </location>
</feature>
<dbReference type="EMBL" id="JH795858">
    <property type="protein sequence ID" value="EJU04037.1"/>
    <property type="molecule type" value="Genomic_DNA"/>
</dbReference>
<feature type="compositionally biased region" description="Polar residues" evidence="1">
    <location>
        <begin position="353"/>
        <end position="366"/>
    </location>
</feature>
<gene>
    <name evidence="2" type="ORF">DACRYDRAFT_20713</name>
</gene>
<dbReference type="Proteomes" id="UP000030653">
    <property type="component" value="Unassembled WGS sequence"/>
</dbReference>
<feature type="compositionally biased region" description="Basic and acidic residues" evidence="1">
    <location>
        <begin position="162"/>
        <end position="186"/>
    </location>
</feature>
<feature type="region of interest" description="Disordered" evidence="1">
    <location>
        <begin position="451"/>
        <end position="481"/>
    </location>
</feature>
<reference evidence="2 3" key="1">
    <citation type="journal article" date="2012" name="Science">
        <title>The Paleozoic origin of enzymatic lignin decomposition reconstructed from 31 fungal genomes.</title>
        <authorList>
            <person name="Floudas D."/>
            <person name="Binder M."/>
            <person name="Riley R."/>
            <person name="Barry K."/>
            <person name="Blanchette R.A."/>
            <person name="Henrissat B."/>
            <person name="Martinez A.T."/>
            <person name="Otillar R."/>
            <person name="Spatafora J.W."/>
            <person name="Yadav J.S."/>
            <person name="Aerts A."/>
            <person name="Benoit I."/>
            <person name="Boyd A."/>
            <person name="Carlson A."/>
            <person name="Copeland A."/>
            <person name="Coutinho P.M."/>
            <person name="de Vries R.P."/>
            <person name="Ferreira P."/>
            <person name="Findley K."/>
            <person name="Foster B."/>
            <person name="Gaskell J."/>
            <person name="Glotzer D."/>
            <person name="Gorecki P."/>
            <person name="Heitman J."/>
            <person name="Hesse C."/>
            <person name="Hori C."/>
            <person name="Igarashi K."/>
            <person name="Jurgens J.A."/>
            <person name="Kallen N."/>
            <person name="Kersten P."/>
            <person name="Kohler A."/>
            <person name="Kuees U."/>
            <person name="Kumar T.K.A."/>
            <person name="Kuo A."/>
            <person name="LaButti K."/>
            <person name="Larrondo L.F."/>
            <person name="Lindquist E."/>
            <person name="Ling A."/>
            <person name="Lombard V."/>
            <person name="Lucas S."/>
            <person name="Lundell T."/>
            <person name="Martin R."/>
            <person name="McLaughlin D.J."/>
            <person name="Morgenstern I."/>
            <person name="Morin E."/>
            <person name="Murat C."/>
            <person name="Nagy L.G."/>
            <person name="Nolan M."/>
            <person name="Ohm R.A."/>
            <person name="Patyshakuliyeva A."/>
            <person name="Rokas A."/>
            <person name="Ruiz-Duenas F.J."/>
            <person name="Sabat G."/>
            <person name="Salamov A."/>
            <person name="Samejima M."/>
            <person name="Schmutz J."/>
            <person name="Slot J.C."/>
            <person name="St John F."/>
            <person name="Stenlid J."/>
            <person name="Sun H."/>
            <person name="Sun S."/>
            <person name="Syed K."/>
            <person name="Tsang A."/>
            <person name="Wiebenga A."/>
            <person name="Young D."/>
            <person name="Pisabarro A."/>
            <person name="Eastwood D.C."/>
            <person name="Martin F."/>
            <person name="Cullen D."/>
            <person name="Grigoriev I.V."/>
            <person name="Hibbett D.S."/>
        </authorList>
    </citation>
    <scope>NUCLEOTIDE SEQUENCE [LARGE SCALE GENOMIC DNA]</scope>
    <source>
        <strain evidence="2 3">DJM-731 SS1</strain>
    </source>
</reference>
<feature type="compositionally biased region" description="Polar residues" evidence="1">
    <location>
        <begin position="261"/>
        <end position="277"/>
    </location>
</feature>
<evidence type="ECO:0000256" key="1">
    <source>
        <dbReference type="SAM" id="MobiDB-lite"/>
    </source>
</evidence>
<feature type="region of interest" description="Disordered" evidence="1">
    <location>
        <begin position="33"/>
        <end position="91"/>
    </location>
</feature>
<name>M5GCS7_DACPD</name>
<evidence type="ECO:0000313" key="2">
    <source>
        <dbReference type="EMBL" id="EJU04037.1"/>
    </source>
</evidence>
<dbReference type="GeneID" id="63687108"/>
<sequence length="492" mass="51850">MDGEKLETPVADVGGEMFAGVGIFGGVAERRGILQRSPSDPQHGKNLRFEVNGEGSDVSGASGGPGAGRSRERPRGGSLSSGGSASASLSASASVFGLTGVEPTNLDEARELVHETQRAILASFDMDASGAASGSAPGTGMTLEHQLAMYGETLAIEREFARREEKERERRQREEDRQRRRLEKELGFGGRRGSEGSVGLGLGFSLGSVGGMGKGSTVLLSYDPPPWLLDDIAARRAAQGLEGGEATPPTPPEDGRPAENGNRSATANGQADGTNRLSPPAHQYRHRPPALSLSSSGSSTRPRRPPHRRAMSSSSRSGSGYGSVMEEPEDYPLPWGNTVRRNAYHPTSEAHSRSQSNDSNGLNTSGPEIVHTGPTPVSSPGTATSTQPNSASTESSTKTETHGNYAHRIWDTPPYSSIPTGLYDRDKPLSEVRGLVESPSEMTLVARKLSKTPPAGQEFTPEGTVSPQSDTGPGRRFGGLGIRGFVQTLTGR</sequence>
<dbReference type="HOGENOM" id="CLU_554343_0_0_1"/>
<evidence type="ECO:0000313" key="3">
    <source>
        <dbReference type="Proteomes" id="UP000030653"/>
    </source>
</evidence>